<organism evidence="1 2">
    <name type="scientific">Oxytricha trifallax</name>
    <dbReference type="NCBI Taxonomy" id="1172189"/>
    <lineage>
        <taxon>Eukaryota</taxon>
        <taxon>Sar</taxon>
        <taxon>Alveolata</taxon>
        <taxon>Ciliophora</taxon>
        <taxon>Intramacronucleata</taxon>
        <taxon>Spirotrichea</taxon>
        <taxon>Stichotrichia</taxon>
        <taxon>Sporadotrichida</taxon>
        <taxon>Oxytrichidae</taxon>
        <taxon>Oxytrichinae</taxon>
        <taxon>Oxytricha</taxon>
    </lineage>
</organism>
<gene>
    <name evidence="1" type="ORF">OXYTRIMIC_709</name>
</gene>
<proteinExistence type="predicted"/>
<reference evidence="2" key="1">
    <citation type="journal article" date="2014" name="Cell">
        <title>The Architecture of a Scrambled Genome Reveals Massive Levels of Genomic Rearrangement during Development.</title>
        <authorList>
            <person name="Chen X."/>
            <person name="Bracht J.R."/>
            <person name="Goldman A.D."/>
            <person name="Dolzhenko E."/>
            <person name="Clay D.M."/>
            <person name="Swart E.C."/>
            <person name="Perlman D.H."/>
            <person name="Doak T.G."/>
            <person name="Stuart A."/>
            <person name="Amemiya C.T."/>
            <person name="Sebra R.P."/>
            <person name="Landweber L.F."/>
        </authorList>
    </citation>
    <scope>NUCLEOTIDE SEQUENCE [LARGE SCALE GENOMIC DNA]</scope>
    <source>
        <strain evidence="2">JRB310</strain>
    </source>
</reference>
<comment type="caution">
    <text evidence="1">The sequence shown here is derived from an EMBL/GenBank/DDBJ whole genome shotgun (WGS) entry which is preliminary data.</text>
</comment>
<name>A0A073HXY9_9SPIT</name>
<dbReference type="EMBL" id="ARYC01002531">
    <property type="protein sequence ID" value="KEJ82888.1"/>
    <property type="molecule type" value="Genomic_DNA"/>
</dbReference>
<keyword evidence="2" id="KW-1185">Reference proteome</keyword>
<evidence type="ECO:0000313" key="1">
    <source>
        <dbReference type="EMBL" id="KEJ82888.1"/>
    </source>
</evidence>
<accession>A0A073HXY9</accession>
<dbReference type="Proteomes" id="UP000053232">
    <property type="component" value="Unassembled WGS sequence"/>
</dbReference>
<sequence>MQRHYMMLNLEVGHIKMEIGKSGTTIENKELERNTEKKCMALWEHIWQEPDTKMMNQQSHVDQWEELVQKDAQVFHIEEEGDKREGKFSKLGEDLTEFEWYLQKDRTKQLKSRTSFQESEKVVKEQNRVEASANFHKEEEGAENITKEVGSKKVQNIIKETVKGHNIHSKELH</sequence>
<evidence type="ECO:0000313" key="2">
    <source>
        <dbReference type="Proteomes" id="UP000053232"/>
    </source>
</evidence>
<dbReference type="AlphaFoldDB" id="A0A073HXY9"/>
<protein>
    <submittedName>
        <fullName evidence="1">Uncharacterized protein</fullName>
    </submittedName>
</protein>